<comment type="caution">
    <text evidence="2">The sequence shown here is derived from an EMBL/GenBank/DDBJ whole genome shotgun (WGS) entry which is preliminary data.</text>
</comment>
<dbReference type="Pfam" id="PF07883">
    <property type="entry name" value="Cupin_2"/>
    <property type="match status" value="1"/>
</dbReference>
<accession>A0ABR3GKY9</accession>
<organism evidence="2 3">
    <name type="scientific">Discina gigas</name>
    <dbReference type="NCBI Taxonomy" id="1032678"/>
    <lineage>
        <taxon>Eukaryota</taxon>
        <taxon>Fungi</taxon>
        <taxon>Dikarya</taxon>
        <taxon>Ascomycota</taxon>
        <taxon>Pezizomycotina</taxon>
        <taxon>Pezizomycetes</taxon>
        <taxon>Pezizales</taxon>
        <taxon>Discinaceae</taxon>
        <taxon>Discina</taxon>
    </lineage>
</organism>
<proteinExistence type="predicted"/>
<name>A0ABR3GKY9_9PEZI</name>
<feature type="domain" description="Cupin type-2" evidence="1">
    <location>
        <begin position="101"/>
        <end position="168"/>
    </location>
</feature>
<keyword evidence="3" id="KW-1185">Reference proteome</keyword>
<dbReference type="InterPro" id="IPR011051">
    <property type="entry name" value="RmlC_Cupin_sf"/>
</dbReference>
<reference evidence="2 3" key="1">
    <citation type="submission" date="2024-02" db="EMBL/GenBank/DDBJ databases">
        <title>Discinaceae phylogenomics.</title>
        <authorList>
            <person name="Dirks A.C."/>
            <person name="James T.Y."/>
        </authorList>
    </citation>
    <scope>NUCLEOTIDE SEQUENCE [LARGE SCALE GENOMIC DNA]</scope>
    <source>
        <strain evidence="2 3">ACD0624</strain>
    </source>
</reference>
<evidence type="ECO:0000259" key="1">
    <source>
        <dbReference type="Pfam" id="PF07883"/>
    </source>
</evidence>
<sequence>MVQVKSQPEGEESFICTTFPAPGLKPIQRHITTHNDKGLGVFLEADGGAHFRPLVKGKGVGNIIYSTRDNPVDVKDDVDLKYAAENEPGLHMHNGTVLRMIDFAPDVESPMHRALSVDYGVVLEGELELSLDSGEKRILRRGDCCVQRGTAHKWANRSKTEPARALFVLLDVKLPLVSPTGEVLTQFLGELQEDYEGR</sequence>
<protein>
    <recommendedName>
        <fullName evidence="1">Cupin type-2 domain-containing protein</fullName>
    </recommendedName>
</protein>
<evidence type="ECO:0000313" key="2">
    <source>
        <dbReference type="EMBL" id="KAL0636592.1"/>
    </source>
</evidence>
<dbReference type="CDD" id="cd02231">
    <property type="entry name" value="cupin_BLL6423-like"/>
    <property type="match status" value="1"/>
</dbReference>
<dbReference type="EMBL" id="JBBBZM010000047">
    <property type="protein sequence ID" value="KAL0636592.1"/>
    <property type="molecule type" value="Genomic_DNA"/>
</dbReference>
<gene>
    <name evidence="2" type="ORF">Q9L58_004437</name>
</gene>
<dbReference type="SUPFAM" id="SSF51182">
    <property type="entry name" value="RmlC-like cupins"/>
    <property type="match status" value="1"/>
</dbReference>
<dbReference type="Proteomes" id="UP001447188">
    <property type="component" value="Unassembled WGS sequence"/>
</dbReference>
<dbReference type="Gene3D" id="2.60.120.10">
    <property type="entry name" value="Jelly Rolls"/>
    <property type="match status" value="1"/>
</dbReference>
<evidence type="ECO:0000313" key="3">
    <source>
        <dbReference type="Proteomes" id="UP001447188"/>
    </source>
</evidence>
<dbReference type="InterPro" id="IPR014710">
    <property type="entry name" value="RmlC-like_jellyroll"/>
</dbReference>
<dbReference type="PANTHER" id="PTHR36156">
    <property type="entry name" value="SLR2101 PROTEIN"/>
    <property type="match status" value="1"/>
</dbReference>
<dbReference type="InterPro" id="IPR047142">
    <property type="entry name" value="OryJ/VirC-like"/>
</dbReference>
<dbReference type="InterPro" id="IPR013096">
    <property type="entry name" value="Cupin_2"/>
</dbReference>
<dbReference type="PANTHER" id="PTHR36156:SF2">
    <property type="entry name" value="CUPIN TYPE-2 DOMAIN-CONTAINING PROTEIN"/>
    <property type="match status" value="1"/>
</dbReference>